<name>A0A6A6GGY7_9PEZI</name>
<dbReference type="EMBL" id="ML992504">
    <property type="protein sequence ID" value="KAF2224867.1"/>
    <property type="molecule type" value="Genomic_DNA"/>
</dbReference>
<feature type="region of interest" description="Disordered" evidence="1">
    <location>
        <begin position="263"/>
        <end position="282"/>
    </location>
</feature>
<evidence type="ECO:0000313" key="3">
    <source>
        <dbReference type="Proteomes" id="UP000799538"/>
    </source>
</evidence>
<sequence length="405" mass="44807">MDASCHNPLKGLPKIIPAKKVTHFITDKEFGAHTVGFALRIDPSARPKTLGGTIFNAGVCCLPCCGSISRDLMRDHVETICSHLKDRFDQPAQLDETFRICPTWKVIDCGDKEAENGATVVGSKKRTRKPAPKKKKDLDSYANHVATRFENLIGQESGFGSIDWSSIQARFTSRDARLSELWRTQKAGGLCWQLVMLDGSTTKEVMERIVVKVLKKVHPNSNLSVVDPYLAVASMFGLDLSDFLARLDMHPLLDALRLQNSNPPVSQACQERGDKPNGPRVNEATSSVLYAVTSEEAFRSEPVAHYGSLLESPIAGDAQGTSSSLYGHFQQHLPTSGPYNTAVFTDNSGIPPGCPGSTQDRFDQWDEKFGYEHGVERFPGQRNTADHSFGWDEPFDFDFIDSTRR</sequence>
<organism evidence="2 3">
    <name type="scientific">Elsinoe ampelina</name>
    <dbReference type="NCBI Taxonomy" id="302913"/>
    <lineage>
        <taxon>Eukaryota</taxon>
        <taxon>Fungi</taxon>
        <taxon>Dikarya</taxon>
        <taxon>Ascomycota</taxon>
        <taxon>Pezizomycotina</taxon>
        <taxon>Dothideomycetes</taxon>
        <taxon>Dothideomycetidae</taxon>
        <taxon>Myriangiales</taxon>
        <taxon>Elsinoaceae</taxon>
        <taxon>Elsinoe</taxon>
    </lineage>
</organism>
<protein>
    <submittedName>
        <fullName evidence="2">Uncharacterized protein</fullName>
    </submittedName>
</protein>
<accession>A0A6A6GGY7</accession>
<proteinExistence type="predicted"/>
<evidence type="ECO:0000256" key="1">
    <source>
        <dbReference type="SAM" id="MobiDB-lite"/>
    </source>
</evidence>
<gene>
    <name evidence="2" type="ORF">BDZ85DRAFT_317499</name>
</gene>
<keyword evidence="3" id="KW-1185">Reference proteome</keyword>
<evidence type="ECO:0000313" key="2">
    <source>
        <dbReference type="EMBL" id="KAF2224867.1"/>
    </source>
</evidence>
<dbReference type="Proteomes" id="UP000799538">
    <property type="component" value="Unassembled WGS sequence"/>
</dbReference>
<reference evidence="3" key="1">
    <citation type="journal article" date="2020" name="Stud. Mycol.">
        <title>101 Dothideomycetes genomes: A test case for predicting lifestyles and emergence of pathogens.</title>
        <authorList>
            <person name="Haridas S."/>
            <person name="Albert R."/>
            <person name="Binder M."/>
            <person name="Bloem J."/>
            <person name="LaButti K."/>
            <person name="Salamov A."/>
            <person name="Andreopoulos B."/>
            <person name="Baker S."/>
            <person name="Barry K."/>
            <person name="Bills G."/>
            <person name="Bluhm B."/>
            <person name="Cannon C."/>
            <person name="Castanera R."/>
            <person name="Culley D."/>
            <person name="Daum C."/>
            <person name="Ezra D."/>
            <person name="Gonzalez J."/>
            <person name="Henrissat B."/>
            <person name="Kuo A."/>
            <person name="Liang C."/>
            <person name="Lipzen A."/>
            <person name="Lutzoni F."/>
            <person name="Magnuson J."/>
            <person name="Mondo S."/>
            <person name="Nolan M."/>
            <person name="Ohm R."/>
            <person name="Pangilinan J."/>
            <person name="Park H.-J."/>
            <person name="Ramirez L."/>
            <person name="Alfaro M."/>
            <person name="Sun H."/>
            <person name="Tritt A."/>
            <person name="Yoshinaga Y."/>
            <person name="Zwiers L.-H."/>
            <person name="Turgeon B."/>
            <person name="Goodwin S."/>
            <person name="Spatafora J."/>
            <person name="Crous P."/>
            <person name="Grigoriev I."/>
        </authorList>
    </citation>
    <scope>NUCLEOTIDE SEQUENCE [LARGE SCALE GENOMIC DNA]</scope>
    <source>
        <strain evidence="3">CECT 20119</strain>
    </source>
</reference>
<dbReference type="AlphaFoldDB" id="A0A6A6GGY7"/>